<evidence type="ECO:0000313" key="3">
    <source>
        <dbReference type="Proteomes" id="UP000266841"/>
    </source>
</evidence>
<sequence length="104" mass="10869">ASELRLSSSLLFSSSTKPPRPCQVVAVLRGGGVSSQAEGPAVRVGFSRADHVESPGHVAAAQHHDDPPPLPDALRPVHQRPELRIARDLGFAPPAVNVAGVVFV</sequence>
<accession>K0R9W5</accession>
<name>K0R9W5_THAOC</name>
<feature type="region of interest" description="Disordered" evidence="1">
    <location>
        <begin position="54"/>
        <end position="75"/>
    </location>
</feature>
<evidence type="ECO:0000313" key="2">
    <source>
        <dbReference type="EMBL" id="EJK45691.1"/>
    </source>
</evidence>
<keyword evidence="3" id="KW-1185">Reference proteome</keyword>
<comment type="caution">
    <text evidence="2">The sequence shown here is derived from an EMBL/GenBank/DDBJ whole genome shotgun (WGS) entry which is preliminary data.</text>
</comment>
<dbReference type="Proteomes" id="UP000266841">
    <property type="component" value="Unassembled WGS sequence"/>
</dbReference>
<gene>
    <name evidence="2" type="ORF">THAOC_35684</name>
</gene>
<evidence type="ECO:0000256" key="1">
    <source>
        <dbReference type="SAM" id="MobiDB-lite"/>
    </source>
</evidence>
<feature type="non-terminal residue" evidence="2">
    <location>
        <position position="1"/>
    </location>
</feature>
<protein>
    <submittedName>
        <fullName evidence="2">Uncharacterized protein</fullName>
    </submittedName>
</protein>
<reference evidence="2 3" key="1">
    <citation type="journal article" date="2012" name="Genome Biol.">
        <title>Genome and low-iron response of an oceanic diatom adapted to chronic iron limitation.</title>
        <authorList>
            <person name="Lommer M."/>
            <person name="Specht M."/>
            <person name="Roy A.S."/>
            <person name="Kraemer L."/>
            <person name="Andreson R."/>
            <person name="Gutowska M.A."/>
            <person name="Wolf J."/>
            <person name="Bergner S.V."/>
            <person name="Schilhabel M.B."/>
            <person name="Klostermeier U.C."/>
            <person name="Beiko R.G."/>
            <person name="Rosenstiel P."/>
            <person name="Hippler M."/>
            <person name="Laroche J."/>
        </authorList>
    </citation>
    <scope>NUCLEOTIDE SEQUENCE [LARGE SCALE GENOMIC DNA]</scope>
    <source>
        <strain evidence="2 3">CCMP1005</strain>
    </source>
</reference>
<proteinExistence type="predicted"/>
<organism evidence="2 3">
    <name type="scientific">Thalassiosira oceanica</name>
    <name type="common">Marine diatom</name>
    <dbReference type="NCBI Taxonomy" id="159749"/>
    <lineage>
        <taxon>Eukaryota</taxon>
        <taxon>Sar</taxon>
        <taxon>Stramenopiles</taxon>
        <taxon>Ochrophyta</taxon>
        <taxon>Bacillariophyta</taxon>
        <taxon>Coscinodiscophyceae</taxon>
        <taxon>Thalassiosirophycidae</taxon>
        <taxon>Thalassiosirales</taxon>
        <taxon>Thalassiosiraceae</taxon>
        <taxon>Thalassiosira</taxon>
    </lineage>
</organism>
<dbReference type="AlphaFoldDB" id="K0R9W5"/>
<dbReference type="EMBL" id="AGNL01048329">
    <property type="protein sequence ID" value="EJK45691.1"/>
    <property type="molecule type" value="Genomic_DNA"/>
</dbReference>